<protein>
    <recommendedName>
        <fullName evidence="10">Bromo domain-containing protein</fullName>
    </recommendedName>
</protein>
<dbReference type="GO" id="GO:0016586">
    <property type="term" value="C:RSC-type complex"/>
    <property type="evidence" value="ECO:0007669"/>
    <property type="project" value="InterPro"/>
</dbReference>
<evidence type="ECO:0000256" key="1">
    <source>
        <dbReference type="ARBA" id="ARBA00004123"/>
    </source>
</evidence>
<proteinExistence type="predicted"/>
<dbReference type="InterPro" id="IPR001487">
    <property type="entry name" value="Bromodomain"/>
</dbReference>
<evidence type="ECO:0000256" key="5">
    <source>
        <dbReference type="ARBA" id="ARBA00023117"/>
    </source>
</evidence>
<evidence type="ECO:0000259" key="10">
    <source>
        <dbReference type="PROSITE" id="PS50014"/>
    </source>
</evidence>
<evidence type="ECO:0000313" key="12">
    <source>
        <dbReference type="Proteomes" id="UP000271889"/>
    </source>
</evidence>
<feature type="region of interest" description="Disordered" evidence="9">
    <location>
        <begin position="82"/>
        <end position="121"/>
    </location>
</feature>
<keyword evidence="5 8" id="KW-0103">Bromodomain</keyword>
<dbReference type="Proteomes" id="UP000271889">
    <property type="component" value="Unassembled WGS sequence"/>
</dbReference>
<evidence type="ECO:0000313" key="11">
    <source>
        <dbReference type="EMBL" id="VDK53710.1"/>
    </source>
</evidence>
<accession>A0A3P6RG64</accession>
<dbReference type="AlphaFoldDB" id="A0A3P6RG64"/>
<dbReference type="OrthoDB" id="10009055at2759"/>
<evidence type="ECO:0000256" key="3">
    <source>
        <dbReference type="ARBA" id="ARBA00022853"/>
    </source>
</evidence>
<organism evidence="11 12">
    <name type="scientific">Cylicostephanus goldi</name>
    <name type="common">Nematode worm</name>
    <dbReference type="NCBI Taxonomy" id="71465"/>
    <lineage>
        <taxon>Eukaryota</taxon>
        <taxon>Metazoa</taxon>
        <taxon>Ecdysozoa</taxon>
        <taxon>Nematoda</taxon>
        <taxon>Chromadorea</taxon>
        <taxon>Rhabditida</taxon>
        <taxon>Rhabditina</taxon>
        <taxon>Rhabditomorpha</taxon>
        <taxon>Strongyloidea</taxon>
        <taxon>Strongylidae</taxon>
        <taxon>Cylicostephanus</taxon>
    </lineage>
</organism>
<evidence type="ECO:0000256" key="7">
    <source>
        <dbReference type="ARBA" id="ARBA00023242"/>
    </source>
</evidence>
<dbReference type="SUPFAM" id="SSF47370">
    <property type="entry name" value="Bromodomain"/>
    <property type="match status" value="2"/>
</dbReference>
<evidence type="ECO:0000256" key="2">
    <source>
        <dbReference type="ARBA" id="ARBA00022737"/>
    </source>
</evidence>
<name>A0A3P6RG64_CYLGO</name>
<evidence type="ECO:0000256" key="8">
    <source>
        <dbReference type="PROSITE-ProRule" id="PRU00035"/>
    </source>
</evidence>
<gene>
    <name evidence="11" type="ORF">CGOC_LOCUS2761</name>
</gene>
<evidence type="ECO:0000256" key="9">
    <source>
        <dbReference type="SAM" id="MobiDB-lite"/>
    </source>
</evidence>
<dbReference type="EMBL" id="UYRV01006490">
    <property type="protein sequence ID" value="VDK53710.1"/>
    <property type="molecule type" value="Genomic_DNA"/>
</dbReference>
<dbReference type="PRINTS" id="PR00503">
    <property type="entry name" value="BROMODOMAIN"/>
</dbReference>
<keyword evidence="3" id="KW-0156">Chromatin regulator</keyword>
<feature type="domain" description="Bromo" evidence="10">
    <location>
        <begin position="142"/>
        <end position="212"/>
    </location>
</feature>
<dbReference type="InterPro" id="IPR037382">
    <property type="entry name" value="Rsc/polybromo"/>
</dbReference>
<dbReference type="SMART" id="SM00297">
    <property type="entry name" value="BROMO"/>
    <property type="match status" value="2"/>
</dbReference>
<keyword evidence="12" id="KW-1185">Reference proteome</keyword>
<evidence type="ECO:0000256" key="6">
    <source>
        <dbReference type="ARBA" id="ARBA00023163"/>
    </source>
</evidence>
<dbReference type="PANTHER" id="PTHR16062">
    <property type="entry name" value="SWI/SNF-RELATED"/>
    <property type="match status" value="1"/>
</dbReference>
<feature type="domain" description="Bromo" evidence="10">
    <location>
        <begin position="1"/>
        <end position="60"/>
    </location>
</feature>
<keyword evidence="2" id="KW-0677">Repeat</keyword>
<reference evidence="11 12" key="1">
    <citation type="submission" date="2018-11" db="EMBL/GenBank/DDBJ databases">
        <authorList>
            <consortium name="Pathogen Informatics"/>
        </authorList>
    </citation>
    <scope>NUCLEOTIDE SEQUENCE [LARGE SCALE GENOMIC DNA]</scope>
</reference>
<evidence type="ECO:0000256" key="4">
    <source>
        <dbReference type="ARBA" id="ARBA00023015"/>
    </source>
</evidence>
<feature type="compositionally biased region" description="Low complexity" evidence="9">
    <location>
        <begin position="93"/>
        <end position="116"/>
    </location>
</feature>
<dbReference type="PROSITE" id="PS50014">
    <property type="entry name" value="BROMODOMAIN_2"/>
    <property type="match status" value="2"/>
</dbReference>
<keyword evidence="7" id="KW-0539">Nucleus</keyword>
<dbReference type="Gene3D" id="1.20.920.10">
    <property type="entry name" value="Bromodomain-like"/>
    <property type="match status" value="2"/>
</dbReference>
<dbReference type="PANTHER" id="PTHR16062:SF19">
    <property type="entry name" value="PROTEIN POLYBROMO-1"/>
    <property type="match status" value="1"/>
</dbReference>
<dbReference type="GO" id="GO:0006338">
    <property type="term" value="P:chromatin remodeling"/>
    <property type="evidence" value="ECO:0007669"/>
    <property type="project" value="InterPro"/>
</dbReference>
<keyword evidence="4" id="KW-0805">Transcription regulation</keyword>
<feature type="compositionally biased region" description="Basic and acidic residues" evidence="9">
    <location>
        <begin position="82"/>
        <end position="92"/>
    </location>
</feature>
<dbReference type="GO" id="GO:0003682">
    <property type="term" value="F:chromatin binding"/>
    <property type="evidence" value="ECO:0007669"/>
    <property type="project" value="TreeGrafter"/>
</dbReference>
<dbReference type="Pfam" id="PF00439">
    <property type="entry name" value="Bromodomain"/>
    <property type="match status" value="2"/>
</dbReference>
<keyword evidence="6" id="KW-0804">Transcription</keyword>
<dbReference type="InterPro" id="IPR036427">
    <property type="entry name" value="Bromodomain-like_sf"/>
</dbReference>
<comment type="subcellular location">
    <subcellularLocation>
        <location evidence="1">Nucleus</location>
    </subcellularLocation>
</comment>
<dbReference type="GO" id="GO:0016514">
    <property type="term" value="C:SWI/SNF complex"/>
    <property type="evidence" value="ECO:0007669"/>
    <property type="project" value="TreeGrafter"/>
</dbReference>
<sequence length="292" mass="33499">MPIFRTEPDYYKQVKSPIDLTRIQQKVKTEEYRSFEEFCGDVELLIENTRTYYKEETEEHKAATELFELYKVVKDKVVKGEPIEEPKTDDHPSSSGSPTPSTSIRSISPAPSRASSTGVGEEVDSDMVEDILCGLLELTDSTGRLICPPFRVLQSKEEFPVYYEKIRHPMDLKTIAEKARSGAYKRMSQVEADVRLLCRNAQQFSGKGSEIYKDAVALINYFKEKKEQVLEKGVHPKRRDKIHRAVDQLLQQVALPTNAELSEDSEEDEDTEESDVRMIPYFLYDDKNLVNV</sequence>
<dbReference type="GO" id="GO:0006368">
    <property type="term" value="P:transcription elongation by RNA polymerase II"/>
    <property type="evidence" value="ECO:0007669"/>
    <property type="project" value="TreeGrafter"/>
</dbReference>